<evidence type="ECO:0000313" key="5">
    <source>
        <dbReference type="Proteomes" id="UP000095455"/>
    </source>
</evidence>
<feature type="domain" description="Capsule synthesis protein CapA" evidence="2">
    <location>
        <begin position="3"/>
        <end position="312"/>
    </location>
</feature>
<reference evidence="3 5" key="1">
    <citation type="submission" date="2015-09" db="EMBL/GenBank/DDBJ databases">
        <authorList>
            <consortium name="Pathogen Informatics"/>
        </authorList>
    </citation>
    <scope>NUCLEOTIDE SEQUENCE [LARGE SCALE GENOMIC DNA]</scope>
    <source>
        <strain evidence="3 5">2789STDY5608822</strain>
    </source>
</reference>
<evidence type="ECO:0000313" key="3">
    <source>
        <dbReference type="EMBL" id="CUO96848.1"/>
    </source>
</evidence>
<dbReference type="CDD" id="cd07381">
    <property type="entry name" value="MPP_CapA"/>
    <property type="match status" value="1"/>
</dbReference>
<dbReference type="AlphaFoldDB" id="A0A174JGT3"/>
<evidence type="ECO:0000256" key="1">
    <source>
        <dbReference type="ARBA" id="ARBA00005662"/>
    </source>
</evidence>
<dbReference type="PANTHER" id="PTHR33393:SF12">
    <property type="entry name" value="CAPSULE BIOSYNTHESIS PROTEIN CAPA"/>
    <property type="match status" value="1"/>
</dbReference>
<evidence type="ECO:0000313" key="6">
    <source>
        <dbReference type="Proteomes" id="UP000441358"/>
    </source>
</evidence>
<gene>
    <name evidence="3" type="ORF">ERS852380_03613</name>
    <name evidence="4" type="ORF">GKD66_11170</name>
</gene>
<dbReference type="SMART" id="SM00854">
    <property type="entry name" value="PGA_cap"/>
    <property type="match status" value="1"/>
</dbReference>
<dbReference type="PANTHER" id="PTHR33393">
    <property type="entry name" value="POLYGLUTAMINE SYNTHESIS ACCESSORY PROTEIN RV0574C-RELATED"/>
    <property type="match status" value="1"/>
</dbReference>
<accession>A0A174JGT3</accession>
<reference evidence="4 6" key="2">
    <citation type="journal article" date="2019" name="Nat. Med.">
        <title>A library of human gut bacterial isolates paired with longitudinal multiomics data enables mechanistic microbiome research.</title>
        <authorList>
            <person name="Poyet M."/>
            <person name="Groussin M."/>
            <person name="Gibbons S.M."/>
            <person name="Avila-Pacheco J."/>
            <person name="Jiang X."/>
            <person name="Kearney S.M."/>
            <person name="Perrotta A.R."/>
            <person name="Berdy B."/>
            <person name="Zhao S."/>
            <person name="Lieberman T.D."/>
            <person name="Swanson P.K."/>
            <person name="Smith M."/>
            <person name="Roesemann S."/>
            <person name="Alexander J.E."/>
            <person name="Rich S.A."/>
            <person name="Livny J."/>
            <person name="Vlamakis H."/>
            <person name="Clish C."/>
            <person name="Bullock K."/>
            <person name="Deik A."/>
            <person name="Scott J."/>
            <person name="Pierce K.A."/>
            <person name="Xavier R.J."/>
            <person name="Alm E.J."/>
        </authorList>
    </citation>
    <scope>NUCLEOTIDE SEQUENCE [LARGE SCALE GENOMIC DNA]</scope>
    <source>
        <strain evidence="4 6">BIOML-A32</strain>
    </source>
</reference>
<dbReference type="Gene3D" id="3.60.21.10">
    <property type="match status" value="1"/>
</dbReference>
<dbReference type="Proteomes" id="UP000441358">
    <property type="component" value="Unassembled WGS sequence"/>
</dbReference>
<dbReference type="Pfam" id="PF09587">
    <property type="entry name" value="PGA_cap"/>
    <property type="match status" value="1"/>
</dbReference>
<dbReference type="Proteomes" id="UP000095455">
    <property type="component" value="Unassembled WGS sequence"/>
</dbReference>
<dbReference type="InterPro" id="IPR052169">
    <property type="entry name" value="CW_Biosynth-Accessory"/>
</dbReference>
<comment type="caution">
    <text evidence="4">The sequence shown here is derived from an EMBL/GenBank/DDBJ whole genome shotgun (WGS) entry which is preliminary data.</text>
</comment>
<proteinExistence type="inferred from homology"/>
<dbReference type="InterPro" id="IPR019079">
    <property type="entry name" value="Capsule_synth_CapA"/>
</dbReference>
<protein>
    <submittedName>
        <fullName evidence="3">Bacterial capsule synthesis protein PGA_cap</fullName>
    </submittedName>
    <submittedName>
        <fullName evidence="4">CapA family protein</fullName>
    </submittedName>
</protein>
<dbReference type="InterPro" id="IPR029052">
    <property type="entry name" value="Metallo-depent_PP-like"/>
</dbReference>
<dbReference type="SUPFAM" id="SSF56300">
    <property type="entry name" value="Metallo-dependent phosphatases"/>
    <property type="match status" value="1"/>
</dbReference>
<dbReference type="EMBL" id="WKMC01000007">
    <property type="protein sequence ID" value="MRZ50768.1"/>
    <property type="molecule type" value="Genomic_DNA"/>
</dbReference>
<name>A0A174JGT3_PARDI</name>
<organism evidence="4 6">
    <name type="scientific">Parabacteroides distasonis</name>
    <dbReference type="NCBI Taxonomy" id="823"/>
    <lineage>
        <taxon>Bacteria</taxon>
        <taxon>Pseudomonadati</taxon>
        <taxon>Bacteroidota</taxon>
        <taxon>Bacteroidia</taxon>
        <taxon>Bacteroidales</taxon>
        <taxon>Tannerellaceae</taxon>
        <taxon>Parabacteroides</taxon>
    </lineage>
</organism>
<sequence>MKKITFIGDITSDRPLLNAAYDRNTDAYDFSPVFGKVKKLFEESDYVVGNFETVCAGDKNGFQNQYLLCNSPDELIQAMVKGGVNCVTTANNHCLDQGIEGLVRTIKELDRNKVLHTGTFTYENASKRILYLYLNHIVIALISNTYSTNSSNTGIALDDRNDFHVNLLKEQSEFILVGKRKWAKRIFFRFIKARYRRRINRVVARMQLRRGKVFLKPRVDVIMDGDTDNKYLGLLAEDLKTAREKADYVIVCSHIGGQFNETPGTYSRFMADFVLEHGADMLIGNHPHVIQKTRIENRKVVAYSLGSFNQSPSADYIIHDALPEYSMALHVYFSKDRDKGNVRMITFSILKAVEDSNKMIVVYPIDELNDELEGDDRIQLQEDVKRIYERITGTSILKDVIQREYVLR</sequence>
<dbReference type="RefSeq" id="WP_011966007.1">
    <property type="nucleotide sequence ID" value="NZ_CABMKT010000003.1"/>
</dbReference>
<dbReference type="EMBL" id="CYYK01000014">
    <property type="protein sequence ID" value="CUO96848.1"/>
    <property type="molecule type" value="Genomic_DNA"/>
</dbReference>
<comment type="similarity">
    <text evidence="1">Belongs to the CapA family.</text>
</comment>
<evidence type="ECO:0000259" key="2">
    <source>
        <dbReference type="SMART" id="SM00854"/>
    </source>
</evidence>
<evidence type="ECO:0000313" key="4">
    <source>
        <dbReference type="EMBL" id="MRZ50768.1"/>
    </source>
</evidence>